<keyword evidence="4 8" id="KW-0689">Ribosomal protein</keyword>
<evidence type="ECO:0000256" key="2">
    <source>
        <dbReference type="ARBA" id="ARBA00022730"/>
    </source>
</evidence>
<organism evidence="9 10">
    <name type="scientific">Xanthoceras sorbifolium</name>
    <dbReference type="NCBI Taxonomy" id="99658"/>
    <lineage>
        <taxon>Eukaryota</taxon>
        <taxon>Viridiplantae</taxon>
        <taxon>Streptophyta</taxon>
        <taxon>Embryophyta</taxon>
        <taxon>Tracheophyta</taxon>
        <taxon>Spermatophyta</taxon>
        <taxon>Magnoliopsida</taxon>
        <taxon>eudicotyledons</taxon>
        <taxon>Gunneridae</taxon>
        <taxon>Pentapetalae</taxon>
        <taxon>rosids</taxon>
        <taxon>malvids</taxon>
        <taxon>Sapindales</taxon>
        <taxon>Sapindaceae</taxon>
        <taxon>Xanthoceroideae</taxon>
        <taxon>Xanthoceras</taxon>
    </lineage>
</organism>
<dbReference type="PRINTS" id="PR00975">
    <property type="entry name" value="RIBOSOMALS19"/>
</dbReference>
<name>A0ABQ8HM23_9ROSI</name>
<dbReference type="InterPro" id="IPR023575">
    <property type="entry name" value="Ribosomal_uS19_SF"/>
</dbReference>
<keyword evidence="10" id="KW-1185">Reference proteome</keyword>
<evidence type="ECO:0000256" key="1">
    <source>
        <dbReference type="ARBA" id="ARBA00007345"/>
    </source>
</evidence>
<dbReference type="SUPFAM" id="SSF54570">
    <property type="entry name" value="Ribosomal protein S19"/>
    <property type="match status" value="1"/>
</dbReference>
<accession>A0ABQ8HM23</accession>
<keyword evidence="2" id="KW-0699">rRNA-binding</keyword>
<dbReference type="Proteomes" id="UP000827721">
    <property type="component" value="Unassembled WGS sequence"/>
</dbReference>
<evidence type="ECO:0000256" key="4">
    <source>
        <dbReference type="ARBA" id="ARBA00022980"/>
    </source>
</evidence>
<protein>
    <recommendedName>
        <fullName evidence="6">Small ribosomal subunit protein uS19c</fullName>
    </recommendedName>
    <alternativeName>
        <fullName evidence="7">30S ribosomal protein S19, chloroplastic</fullName>
    </alternativeName>
</protein>
<reference evidence="9 10" key="1">
    <citation type="submission" date="2021-02" db="EMBL/GenBank/DDBJ databases">
        <title>Plant Genome Project.</title>
        <authorList>
            <person name="Zhang R.-G."/>
        </authorList>
    </citation>
    <scope>NUCLEOTIDE SEQUENCE [LARGE SCALE GENOMIC DNA]</scope>
    <source>
        <tissue evidence="9">Leaves</tissue>
    </source>
</reference>
<proteinExistence type="inferred from homology"/>
<evidence type="ECO:0000256" key="3">
    <source>
        <dbReference type="ARBA" id="ARBA00022884"/>
    </source>
</evidence>
<keyword evidence="3" id="KW-0694">RNA-binding</keyword>
<sequence length="389" mass="42782">MTKRFRLSWNMRKIRRRIALVKEKMKVVEDYGRENSILSDSAPTYVKITESCISLIEPTPITENPKLLVLDSTESHAKQESKGASEGKGTKNIMSKIDTCMPSQSHASKEIATKGNNLVSTDCGATTMLGTVGIMGLCSVQGEKEQGSPSSSDLEAVLGTVDRKIVRLGFAWLHSPVTTMACSACATATATTLTAFSANRMPSSFSSSSQTLTIPRSFSGLREPLQSRGSHSTKAFVVKATLKLVQIDYNLLDQMPSEGGNKEPDFEAEEVIEALQENQDEVYLAGEESTKPDPKGSKEYFRKRVPFVAYKLLKKIDKLNTKAEKEIVITWSRASTIIPTMVGHTIAVHNGREHLPVYVTDRMVGHKLGEFAPTINFRGHAKGDHRSKK</sequence>
<evidence type="ECO:0000256" key="6">
    <source>
        <dbReference type="ARBA" id="ARBA00035253"/>
    </source>
</evidence>
<dbReference type="Pfam" id="PF00203">
    <property type="entry name" value="Ribosomal_S19"/>
    <property type="match status" value="1"/>
</dbReference>
<comment type="similarity">
    <text evidence="1 8">Belongs to the universal ribosomal protein uS19 family.</text>
</comment>
<comment type="caution">
    <text evidence="9">The sequence shown here is derived from an EMBL/GenBank/DDBJ whole genome shotgun (WGS) entry which is preliminary data.</text>
</comment>
<evidence type="ECO:0000256" key="7">
    <source>
        <dbReference type="ARBA" id="ARBA00035495"/>
    </source>
</evidence>
<evidence type="ECO:0000313" key="10">
    <source>
        <dbReference type="Proteomes" id="UP000827721"/>
    </source>
</evidence>
<dbReference type="PROSITE" id="PS00323">
    <property type="entry name" value="RIBOSOMAL_S19"/>
    <property type="match status" value="1"/>
</dbReference>
<keyword evidence="5 8" id="KW-0687">Ribonucleoprotein</keyword>
<dbReference type="EMBL" id="JAFEMO010000009">
    <property type="protein sequence ID" value="KAH7565319.1"/>
    <property type="molecule type" value="Genomic_DNA"/>
</dbReference>
<dbReference type="InterPro" id="IPR002222">
    <property type="entry name" value="Ribosomal_uS19"/>
</dbReference>
<evidence type="ECO:0000313" key="9">
    <source>
        <dbReference type="EMBL" id="KAH7565319.1"/>
    </source>
</evidence>
<gene>
    <name evidence="9" type="ORF">JRO89_XS09G0186700</name>
</gene>
<dbReference type="InterPro" id="IPR005732">
    <property type="entry name" value="Ribosomal_uS19_bac-type"/>
</dbReference>
<dbReference type="HAMAP" id="MF_00531">
    <property type="entry name" value="Ribosomal_uS19"/>
    <property type="match status" value="1"/>
</dbReference>
<dbReference type="Gene3D" id="3.30.860.10">
    <property type="entry name" value="30s Ribosomal Protein S19, Chain A"/>
    <property type="match status" value="1"/>
</dbReference>
<dbReference type="InterPro" id="IPR020934">
    <property type="entry name" value="Ribosomal_uS19_CS"/>
</dbReference>
<evidence type="ECO:0000256" key="8">
    <source>
        <dbReference type="RuleBase" id="RU003485"/>
    </source>
</evidence>
<evidence type="ECO:0000256" key="5">
    <source>
        <dbReference type="ARBA" id="ARBA00023274"/>
    </source>
</evidence>
<dbReference type="PANTHER" id="PTHR11880:SF8">
    <property type="entry name" value="SMALL RIBOSOMAL SUBUNIT PROTEIN US19M"/>
    <property type="match status" value="1"/>
</dbReference>
<dbReference type="PANTHER" id="PTHR11880">
    <property type="entry name" value="RIBOSOMAL PROTEIN S19P FAMILY MEMBER"/>
    <property type="match status" value="1"/>
</dbReference>
<dbReference type="NCBIfam" id="TIGR01050">
    <property type="entry name" value="rpsS_bact"/>
    <property type="match status" value="1"/>
</dbReference>